<dbReference type="Proteomes" id="UP001231124">
    <property type="component" value="Unassembled WGS sequence"/>
</dbReference>
<sequence length="493" mass="51124">MPDVTPHLGLPLIAAGQAQKHVTHNEALAQLDALVQLACLDKDLAAPPANPAEGDRYLVLANAPTGAWTGLAGQVVRFTDGVWVGTVPTAGWRAYLVDEKALYAFDGQVWTSVSAGASDRLGVNASADATNRLTVKSNAALFTWDDATPGTGDMRITLNKKTSQRDAGFVLQTGYASRALFGLFGGDDVMLKTSADGATFVTALTAASATGVVTFDAAPRAPTPSAADNSTRLATTAYVDRAVSAASPQPSGRTVVADANATLSASDRTVAMTALTAARTLTLPSASAFPPGTALTIVDESGACSAVRTISVARAGTDTINGLASATLATAFGFLSLLSNGRDRWTVSNRAAIQNRATFTHVTATNLNQSVAAAFDRIRFSRIDNDVGGNWDSANNWYVVPRAGIYQVTGSIRVGDGTAAGSQYGISVHTAEEDNSAFLWSAVGPSPSTRSSYAYARMIAMAGGERLRMFSYADSKVTIIAAVLQICLVAEAA</sequence>
<keyword evidence="2" id="KW-1185">Reference proteome</keyword>
<gene>
    <name evidence="1" type="ORF">QO012_000878</name>
</gene>
<dbReference type="RefSeq" id="WP_238201248.1">
    <property type="nucleotide sequence ID" value="NZ_BPQE01000002.1"/>
</dbReference>
<accession>A0ABU0HVM3</accession>
<organism evidence="1 2">
    <name type="scientific">Methylobacterium aerolatum</name>
    <dbReference type="NCBI Taxonomy" id="418708"/>
    <lineage>
        <taxon>Bacteria</taxon>
        <taxon>Pseudomonadati</taxon>
        <taxon>Pseudomonadota</taxon>
        <taxon>Alphaproteobacteria</taxon>
        <taxon>Hyphomicrobiales</taxon>
        <taxon>Methylobacteriaceae</taxon>
        <taxon>Methylobacterium</taxon>
    </lineage>
</organism>
<comment type="caution">
    <text evidence="1">The sequence shown here is derived from an EMBL/GenBank/DDBJ whole genome shotgun (WGS) entry which is preliminary data.</text>
</comment>
<name>A0ABU0HVM3_9HYPH</name>
<evidence type="ECO:0000313" key="2">
    <source>
        <dbReference type="Proteomes" id="UP001231124"/>
    </source>
</evidence>
<dbReference type="InterPro" id="IPR021251">
    <property type="entry name" value="DUF2793"/>
</dbReference>
<dbReference type="EMBL" id="JAUSVP010000002">
    <property type="protein sequence ID" value="MDQ0446389.1"/>
    <property type="molecule type" value="Genomic_DNA"/>
</dbReference>
<evidence type="ECO:0000313" key="1">
    <source>
        <dbReference type="EMBL" id="MDQ0446389.1"/>
    </source>
</evidence>
<proteinExistence type="predicted"/>
<evidence type="ECO:0008006" key="3">
    <source>
        <dbReference type="Google" id="ProtNLM"/>
    </source>
</evidence>
<protein>
    <recommendedName>
        <fullName evidence="3">DUF2793 domain-containing protein</fullName>
    </recommendedName>
</protein>
<dbReference type="Pfam" id="PF10983">
    <property type="entry name" value="DUF2793"/>
    <property type="match status" value="1"/>
</dbReference>
<reference evidence="1 2" key="1">
    <citation type="submission" date="2023-07" db="EMBL/GenBank/DDBJ databases">
        <title>Genomic Encyclopedia of Type Strains, Phase IV (KMG-IV): sequencing the most valuable type-strain genomes for metagenomic binning, comparative biology and taxonomic classification.</title>
        <authorList>
            <person name="Goeker M."/>
        </authorList>
    </citation>
    <scope>NUCLEOTIDE SEQUENCE [LARGE SCALE GENOMIC DNA]</scope>
    <source>
        <strain evidence="1 2">DSM 19013</strain>
    </source>
</reference>